<proteinExistence type="predicted"/>
<protein>
    <submittedName>
        <fullName evidence="2">Uncharacterized protein</fullName>
    </submittedName>
</protein>
<keyword evidence="3" id="KW-1185">Reference proteome</keyword>
<feature type="non-terminal residue" evidence="2">
    <location>
        <position position="349"/>
    </location>
</feature>
<dbReference type="OrthoDB" id="3675232at2759"/>
<feature type="compositionally biased region" description="Acidic residues" evidence="1">
    <location>
        <begin position="300"/>
        <end position="311"/>
    </location>
</feature>
<feature type="region of interest" description="Disordered" evidence="1">
    <location>
        <begin position="231"/>
        <end position="349"/>
    </location>
</feature>
<feature type="non-terminal residue" evidence="2">
    <location>
        <position position="1"/>
    </location>
</feature>
<dbReference type="AlphaFoldDB" id="A0A6A5QEJ8"/>
<evidence type="ECO:0000313" key="3">
    <source>
        <dbReference type="Proteomes" id="UP000800096"/>
    </source>
</evidence>
<accession>A0A6A5QEJ8</accession>
<dbReference type="EMBL" id="ML979139">
    <property type="protein sequence ID" value="KAF1912924.1"/>
    <property type="molecule type" value="Genomic_DNA"/>
</dbReference>
<evidence type="ECO:0000256" key="1">
    <source>
        <dbReference type="SAM" id="MobiDB-lite"/>
    </source>
</evidence>
<organism evidence="2 3">
    <name type="scientific">Ampelomyces quisqualis</name>
    <name type="common">Powdery mildew agent</name>
    <dbReference type="NCBI Taxonomy" id="50730"/>
    <lineage>
        <taxon>Eukaryota</taxon>
        <taxon>Fungi</taxon>
        <taxon>Dikarya</taxon>
        <taxon>Ascomycota</taxon>
        <taxon>Pezizomycotina</taxon>
        <taxon>Dothideomycetes</taxon>
        <taxon>Pleosporomycetidae</taxon>
        <taxon>Pleosporales</taxon>
        <taxon>Pleosporineae</taxon>
        <taxon>Phaeosphaeriaceae</taxon>
        <taxon>Ampelomyces</taxon>
    </lineage>
</organism>
<feature type="compositionally biased region" description="Acidic residues" evidence="1">
    <location>
        <begin position="240"/>
        <end position="262"/>
    </location>
</feature>
<sequence length="349" mass="38661">NYDKLEDAPSANLDFPAGNITLAEMTAFHPGGLKSWDSIDRFCGNGATQAVLGIMINNFRVMPKGQISSNSVYRMLKGPIEKRAKVQPQYKNWTTGIHLQQFHDAALFDPTSVSVTGFRTPMEGKKPNMANPIPIKDLAIGVKVFPTGDDALDLTRAVQYCVANPEEKLLYPTDFEKLVSQLPQTDPRFAQHPPGPAPVQPGHQDAATIARYLTTRKAAEVRNAIGRKRDSRGRLTKVESDDDEMDDVVTESDHDDLDDDDSAMPPGKNLNQRSKLAPHIHSKSSSVPATSRSRKGLLAEEFDSNSDDDEFQGPKKKNADSRVRRSVRPTKVSKGYQLDMDTIDEDEEE</sequence>
<reference evidence="2" key="1">
    <citation type="journal article" date="2020" name="Stud. Mycol.">
        <title>101 Dothideomycetes genomes: a test case for predicting lifestyles and emergence of pathogens.</title>
        <authorList>
            <person name="Haridas S."/>
            <person name="Albert R."/>
            <person name="Binder M."/>
            <person name="Bloem J."/>
            <person name="Labutti K."/>
            <person name="Salamov A."/>
            <person name="Andreopoulos B."/>
            <person name="Baker S."/>
            <person name="Barry K."/>
            <person name="Bills G."/>
            <person name="Bluhm B."/>
            <person name="Cannon C."/>
            <person name="Castanera R."/>
            <person name="Culley D."/>
            <person name="Daum C."/>
            <person name="Ezra D."/>
            <person name="Gonzalez J."/>
            <person name="Henrissat B."/>
            <person name="Kuo A."/>
            <person name="Liang C."/>
            <person name="Lipzen A."/>
            <person name="Lutzoni F."/>
            <person name="Magnuson J."/>
            <person name="Mondo S."/>
            <person name="Nolan M."/>
            <person name="Ohm R."/>
            <person name="Pangilinan J."/>
            <person name="Park H.-J."/>
            <person name="Ramirez L."/>
            <person name="Alfaro M."/>
            <person name="Sun H."/>
            <person name="Tritt A."/>
            <person name="Yoshinaga Y."/>
            <person name="Zwiers L.-H."/>
            <person name="Turgeon B."/>
            <person name="Goodwin S."/>
            <person name="Spatafora J."/>
            <person name="Crous P."/>
            <person name="Grigoriev I."/>
        </authorList>
    </citation>
    <scope>NUCLEOTIDE SEQUENCE</scope>
    <source>
        <strain evidence="2">HMLAC05119</strain>
    </source>
</reference>
<evidence type="ECO:0000313" key="2">
    <source>
        <dbReference type="EMBL" id="KAF1912924.1"/>
    </source>
</evidence>
<dbReference type="Proteomes" id="UP000800096">
    <property type="component" value="Unassembled WGS sequence"/>
</dbReference>
<name>A0A6A5QEJ8_AMPQU</name>
<gene>
    <name evidence="2" type="ORF">BDU57DRAFT_409137</name>
</gene>